<keyword evidence="2" id="KW-1185">Reference proteome</keyword>
<proteinExistence type="predicted"/>
<evidence type="ECO:0000313" key="1">
    <source>
        <dbReference type="EMBL" id="PDW02829.1"/>
    </source>
</evidence>
<sequence length="65" mass="7122">MIKNANAHWDAMFGNLQSTIVNGISPLHHSSALITTKQINTRAGGDDPMRPSWRHQTTLGILVEA</sequence>
<organism evidence="1 2">
    <name type="scientific">Candidatus Viridilinea mediisalina</name>
    <dbReference type="NCBI Taxonomy" id="2024553"/>
    <lineage>
        <taxon>Bacteria</taxon>
        <taxon>Bacillati</taxon>
        <taxon>Chloroflexota</taxon>
        <taxon>Chloroflexia</taxon>
        <taxon>Chloroflexales</taxon>
        <taxon>Chloroflexineae</taxon>
        <taxon>Oscillochloridaceae</taxon>
        <taxon>Candidatus Viridilinea</taxon>
    </lineage>
</organism>
<dbReference type="AlphaFoldDB" id="A0A2A6RIW3"/>
<protein>
    <submittedName>
        <fullName evidence="1">Uncharacterized protein</fullName>
    </submittedName>
</protein>
<comment type="caution">
    <text evidence="1">The sequence shown here is derived from an EMBL/GenBank/DDBJ whole genome shotgun (WGS) entry which is preliminary data.</text>
</comment>
<gene>
    <name evidence="1" type="ORF">CJ255_11825</name>
</gene>
<reference evidence="2" key="1">
    <citation type="submission" date="2017-08" db="EMBL/GenBank/DDBJ databases">
        <authorList>
            <person name="Grouzdev D.S."/>
            <person name="Gaisin V.A."/>
            <person name="Rysina M.S."/>
            <person name="Gorlenko V.M."/>
        </authorList>
    </citation>
    <scope>NUCLEOTIDE SEQUENCE [LARGE SCALE GENOMIC DNA]</scope>
    <source>
        <strain evidence="2">Kir15-3F</strain>
    </source>
</reference>
<evidence type="ECO:0000313" key="2">
    <source>
        <dbReference type="Proteomes" id="UP000220527"/>
    </source>
</evidence>
<dbReference type="RefSeq" id="WP_097644310.1">
    <property type="nucleotide sequence ID" value="NZ_NQWI01000050.1"/>
</dbReference>
<accession>A0A2A6RIW3</accession>
<dbReference type="EMBL" id="NQWI01000050">
    <property type="protein sequence ID" value="PDW02829.1"/>
    <property type="molecule type" value="Genomic_DNA"/>
</dbReference>
<dbReference type="Proteomes" id="UP000220527">
    <property type="component" value="Unassembled WGS sequence"/>
</dbReference>
<name>A0A2A6RIW3_9CHLR</name>